<evidence type="ECO:0000313" key="2">
    <source>
        <dbReference type="EMBL" id="QCV57180.1"/>
    </source>
</evidence>
<proteinExistence type="predicted"/>
<sequence length="338" mass="37574">MKYYPFGSLIPNRHGSSSDYRYGFQGQEKDDELKGEGNSLNYTYRMHDPRIGRFFAVDPLTKKYPHYTPYSFSGNKVIAFVELEGLEEAMIVGSQRQLNRVNEFNANTPKDKQNWTAVKFRNLDQALLDIQNHKALGNKVKTLLIQAHAGAGFMQIFPGLQAEVNTEAGGSSHGNHAMSGSFLGSYMSMLTDINAIKNKMEKAERMADFKASDFVKKVESFLAVINEIEDGGTLILNGCHVFGFNKDINEDLGKEFSDNILAITGRRIHFVGAQDYVSDIVPESGGTKLFGGGLTPQKHEEAGYRSDSNSTGKDLQLNGTTDKPAFEFIPLKKDEKSE</sequence>
<evidence type="ECO:0008006" key="4">
    <source>
        <dbReference type="Google" id="ProtNLM"/>
    </source>
</evidence>
<dbReference type="InterPro" id="IPR022385">
    <property type="entry name" value="Rhs_assc_core"/>
</dbReference>
<name>A0AAJ3ZJW9_9FLAO</name>
<dbReference type="Proteomes" id="UP000304840">
    <property type="component" value="Chromosome"/>
</dbReference>
<dbReference type="Gene3D" id="2.180.10.10">
    <property type="entry name" value="RHS repeat-associated core"/>
    <property type="match status" value="1"/>
</dbReference>
<dbReference type="EMBL" id="CP010992">
    <property type="protein sequence ID" value="QCV57180.1"/>
    <property type="molecule type" value="Genomic_DNA"/>
</dbReference>
<evidence type="ECO:0000256" key="1">
    <source>
        <dbReference type="SAM" id="MobiDB-lite"/>
    </source>
</evidence>
<gene>
    <name evidence="2" type="ORF">UN65_14990</name>
</gene>
<evidence type="ECO:0000313" key="3">
    <source>
        <dbReference type="Proteomes" id="UP000304840"/>
    </source>
</evidence>
<protein>
    <recommendedName>
        <fullName evidence="4">RHS repeat-associated core domain-containing protein</fullName>
    </recommendedName>
</protein>
<accession>A0AAJ3ZJW9</accession>
<organism evidence="2 3">
    <name type="scientific">Flavobacterium columnare</name>
    <dbReference type="NCBI Taxonomy" id="996"/>
    <lineage>
        <taxon>Bacteria</taxon>
        <taxon>Pseudomonadati</taxon>
        <taxon>Bacteroidota</taxon>
        <taxon>Flavobacteriia</taxon>
        <taxon>Flavobacteriales</taxon>
        <taxon>Flavobacteriaceae</taxon>
        <taxon>Flavobacterium</taxon>
    </lineage>
</organism>
<dbReference type="AlphaFoldDB" id="A0AAJ3ZJW9"/>
<dbReference type="NCBIfam" id="TIGR03696">
    <property type="entry name" value="Rhs_assc_core"/>
    <property type="match status" value="1"/>
</dbReference>
<reference evidence="2 3" key="2">
    <citation type="submission" date="2019-05" db="EMBL/GenBank/DDBJ databases">
        <authorList>
            <person name="Ravantti J.J."/>
        </authorList>
    </citation>
    <scope>NUCLEOTIDE SEQUENCE [LARGE SCALE GENOMIC DNA]</scope>
    <source>
        <strain evidence="2 3">B185</strain>
    </source>
</reference>
<feature type="compositionally biased region" description="Polar residues" evidence="1">
    <location>
        <begin position="306"/>
        <end position="321"/>
    </location>
</feature>
<feature type="region of interest" description="Disordered" evidence="1">
    <location>
        <begin position="291"/>
        <end position="323"/>
    </location>
</feature>
<reference evidence="3" key="1">
    <citation type="submission" date="2016-03" db="EMBL/GenBank/DDBJ databases">
        <title>Flavobacterium columnare strain B185, complete genome.</title>
        <authorList>
            <person name="Sundberg L.-R."/>
            <person name="Papponen P."/>
            <person name="Laanto E."/>
        </authorList>
    </citation>
    <scope>NUCLEOTIDE SEQUENCE [LARGE SCALE GENOMIC DNA]</scope>
    <source>
        <strain evidence="3">B185</strain>
    </source>
</reference>